<sequence length="289" mass="33759">MTRKSIRAALSTQERADILEEFNDPDSDIQVLIITPILGALGTDMQMCCNKGMLQLWCWNANMVDQVLGRLIRIGQKRFVEWHLYTVEGTIYEKYERIIWRKHSRQMAAERNIPPQIKGELGIVLMYEFIRVLYNQPFNRYLWEVIDPDIPSYDSQYLRRAADKISRIALWAYQNYTECELLAKKHPLDLYACAMRMMHHEDCNEGELDLTAEWLYLNADAFGWDVAKDQYIPRSERVKISRAIKSQVRRIKKIKKSSGSKTRARPASSPASRPAKGPRFVLKIKNSKK</sequence>
<keyword evidence="3" id="KW-0067">ATP-binding</keyword>
<keyword evidence="2" id="KW-0378">Hydrolase</keyword>
<dbReference type="Gene3D" id="3.40.50.300">
    <property type="entry name" value="P-loop containing nucleotide triphosphate hydrolases"/>
    <property type="match status" value="1"/>
</dbReference>
<evidence type="ECO:0000256" key="2">
    <source>
        <dbReference type="ARBA" id="ARBA00022801"/>
    </source>
</evidence>
<evidence type="ECO:0000256" key="4">
    <source>
        <dbReference type="SAM" id="MobiDB-lite"/>
    </source>
</evidence>
<dbReference type="SUPFAM" id="SSF52540">
    <property type="entry name" value="P-loop containing nucleoside triphosphate hydrolases"/>
    <property type="match status" value="1"/>
</dbReference>
<feature type="compositionally biased region" description="Low complexity" evidence="4">
    <location>
        <begin position="265"/>
        <end position="275"/>
    </location>
</feature>
<organism evidence="5 6">
    <name type="scientific">Eutypa lata (strain UCR-EL1)</name>
    <name type="common">Grapevine dieback disease fungus</name>
    <name type="synonym">Eutypa armeniacae</name>
    <dbReference type="NCBI Taxonomy" id="1287681"/>
    <lineage>
        <taxon>Eukaryota</taxon>
        <taxon>Fungi</taxon>
        <taxon>Dikarya</taxon>
        <taxon>Ascomycota</taxon>
        <taxon>Pezizomycotina</taxon>
        <taxon>Sordariomycetes</taxon>
        <taxon>Xylariomycetidae</taxon>
        <taxon>Xylariales</taxon>
        <taxon>Diatrypaceae</taxon>
        <taxon>Eutypa</taxon>
    </lineage>
</organism>
<dbReference type="PANTHER" id="PTHR45626">
    <property type="entry name" value="TRANSCRIPTION TERMINATION FACTOR 2-RELATED"/>
    <property type="match status" value="1"/>
</dbReference>
<dbReference type="GO" id="GO:0006281">
    <property type="term" value="P:DNA repair"/>
    <property type="evidence" value="ECO:0007669"/>
    <property type="project" value="TreeGrafter"/>
</dbReference>
<name>M7T2B7_EUTLA</name>
<dbReference type="InterPro" id="IPR050628">
    <property type="entry name" value="SNF2_RAD54_helicase_TF"/>
</dbReference>
<evidence type="ECO:0000256" key="1">
    <source>
        <dbReference type="ARBA" id="ARBA00022741"/>
    </source>
</evidence>
<keyword evidence="6" id="KW-1185">Reference proteome</keyword>
<dbReference type="AlphaFoldDB" id="M7T2B7"/>
<dbReference type="KEGG" id="ela:UCREL1_9079"/>
<feature type="region of interest" description="Disordered" evidence="4">
    <location>
        <begin position="250"/>
        <end position="289"/>
    </location>
</feature>
<proteinExistence type="predicted"/>
<dbReference type="GO" id="GO:0016787">
    <property type="term" value="F:hydrolase activity"/>
    <property type="evidence" value="ECO:0007669"/>
    <property type="project" value="UniProtKB-KW"/>
</dbReference>
<evidence type="ECO:0000256" key="3">
    <source>
        <dbReference type="ARBA" id="ARBA00022840"/>
    </source>
</evidence>
<keyword evidence="1" id="KW-0547">Nucleotide-binding</keyword>
<accession>M7T2B7</accession>
<dbReference type="OrthoDB" id="4778002at2759"/>
<protein>
    <submittedName>
        <fullName evidence="5">Putative snf2 superfamily rad5 protein</fullName>
    </submittedName>
</protein>
<dbReference type="STRING" id="1287681.M7T2B7"/>
<reference evidence="6" key="1">
    <citation type="journal article" date="2013" name="Genome Announc.">
        <title>Draft genome sequence of the grapevine dieback fungus Eutypa lata UCR-EL1.</title>
        <authorList>
            <person name="Blanco-Ulate B."/>
            <person name="Rolshausen P.E."/>
            <person name="Cantu D."/>
        </authorList>
    </citation>
    <scope>NUCLEOTIDE SEQUENCE [LARGE SCALE GENOMIC DNA]</scope>
    <source>
        <strain evidence="6">UCR-EL1</strain>
    </source>
</reference>
<dbReference type="GO" id="GO:0005524">
    <property type="term" value="F:ATP binding"/>
    <property type="evidence" value="ECO:0007669"/>
    <property type="project" value="UniProtKB-KW"/>
</dbReference>
<evidence type="ECO:0000313" key="5">
    <source>
        <dbReference type="EMBL" id="EMR63971.1"/>
    </source>
</evidence>
<evidence type="ECO:0000313" key="6">
    <source>
        <dbReference type="Proteomes" id="UP000012174"/>
    </source>
</evidence>
<feature type="compositionally biased region" description="Basic residues" evidence="4">
    <location>
        <begin position="250"/>
        <end position="264"/>
    </location>
</feature>
<dbReference type="HOGENOM" id="CLU_963215_0_0_1"/>
<dbReference type="GO" id="GO:0005634">
    <property type="term" value="C:nucleus"/>
    <property type="evidence" value="ECO:0007669"/>
    <property type="project" value="TreeGrafter"/>
</dbReference>
<dbReference type="GO" id="GO:0008094">
    <property type="term" value="F:ATP-dependent activity, acting on DNA"/>
    <property type="evidence" value="ECO:0007669"/>
    <property type="project" value="TreeGrafter"/>
</dbReference>
<dbReference type="EMBL" id="KB707130">
    <property type="protein sequence ID" value="EMR63971.1"/>
    <property type="molecule type" value="Genomic_DNA"/>
</dbReference>
<dbReference type="Proteomes" id="UP000012174">
    <property type="component" value="Unassembled WGS sequence"/>
</dbReference>
<dbReference type="eggNOG" id="ENOG502T4TU">
    <property type="taxonomic scope" value="Eukaryota"/>
</dbReference>
<gene>
    <name evidence="5" type="ORF">UCREL1_9079</name>
</gene>
<dbReference type="InterPro" id="IPR027417">
    <property type="entry name" value="P-loop_NTPase"/>
</dbReference>